<sequence>MSSLRHPLFSLLLGVVLSNLVSSLDTGDVIFFLSALITSLLELAHLWPSTRWIRIGVLYGFVVEALKLGS</sequence>
<dbReference type="AlphaFoldDB" id="A0A060ADT3"/>
<keyword evidence="1" id="KW-0732">Signal</keyword>
<organism evidence="2">
    <name type="scientific">Cyanidiaceae sp. MX-AZ01</name>
    <dbReference type="NCBI Taxonomy" id="1503164"/>
    <lineage>
        <taxon>Eukaryota</taxon>
        <taxon>Rhodophyta</taxon>
        <taxon>Bangiophyceae</taxon>
        <taxon>Cyanidiales</taxon>
        <taxon>Cyanidiaceae</taxon>
    </lineage>
</organism>
<dbReference type="EMBL" id="KJ569775">
    <property type="protein sequence ID" value="AIA61116.1"/>
    <property type="molecule type" value="Genomic_DNA"/>
</dbReference>
<evidence type="ECO:0000256" key="1">
    <source>
        <dbReference type="SAM" id="SignalP"/>
    </source>
</evidence>
<name>A0A060ADT3_9RHOD</name>
<keyword evidence="2" id="KW-0150">Chloroplast</keyword>
<gene>
    <name evidence="2" type="primary">ycf20</name>
</gene>
<protein>
    <submittedName>
        <fullName evidence="2">Uncharacterized protein</fullName>
    </submittedName>
</protein>
<proteinExistence type="predicted"/>
<keyword evidence="2" id="KW-0934">Plastid</keyword>
<feature type="chain" id="PRO_5001582055" evidence="1">
    <location>
        <begin position="24"/>
        <end position="70"/>
    </location>
</feature>
<geneLocation type="chloroplast" evidence="2"/>
<evidence type="ECO:0000313" key="2">
    <source>
        <dbReference type="EMBL" id="AIA61116.1"/>
    </source>
</evidence>
<reference evidence="2" key="1">
    <citation type="submission" date="2014-03" db="EMBL/GenBank/DDBJ databases">
        <title>Metagenomic reconstruction of the complete chloroplast and mitochondrial genomes of a novel unicellular red alga from the Cyanidiaceae family.</title>
        <authorList>
            <person name="Servin-Garciduenas L.E."/>
            <person name="Martinez-Romero E."/>
        </authorList>
    </citation>
    <scope>NUCLEOTIDE SEQUENCE</scope>
    <source>
        <strain evidence="2">MX-AZ01</strain>
    </source>
</reference>
<feature type="signal peptide" evidence="1">
    <location>
        <begin position="1"/>
        <end position="23"/>
    </location>
</feature>
<accession>A0A060ADT3</accession>